<dbReference type="EMBL" id="MU971379">
    <property type="protein sequence ID" value="KAK9236808.1"/>
    <property type="molecule type" value="Genomic_DNA"/>
</dbReference>
<proteinExistence type="predicted"/>
<evidence type="ECO:0000313" key="2">
    <source>
        <dbReference type="Proteomes" id="UP001433508"/>
    </source>
</evidence>
<gene>
    <name evidence="1" type="ORF">V1525DRAFT_191158</name>
</gene>
<keyword evidence="2" id="KW-1185">Reference proteome</keyword>
<dbReference type="Proteomes" id="UP001433508">
    <property type="component" value="Unassembled WGS sequence"/>
</dbReference>
<sequence length="1041" mass="117162">MDSTHDLDASAEKMNGERNAHRDNEQAFADLGNKIGKTKDQPTLPKDRSTRAVDSEIEDDGQTVISYGQNPIDNVPRDRDQFTEFQPREVTGDVEEAGSRTVAATPDTDGAVTAEEAIDEVMDDADEEEHEDRDDEPYEQESPEDVEPDDDFVDAQDIAIDPALLNQPESPVTTGRVLRTRITASQPPDASSEVLQMPSLRSRELRSTTTASVTSHQSQAFLPRRRGRPRIHPIVESGSRRMDRRRLPDVYSGYTTSAGAGSDADRASIHTQTAPSAVESRQLALNRLRNHRKFNRSVPADDNKLIAFDRSRSSFVAKFNLVQLASHIDIHKHNLAISGYLTYDHAHKNVYTYPKARSGPVTNGDIEKEKPYGGILSASQADTARTAPGSFDRMIFGKTLLLTQQHETQTEHRERKRAANMRKRKLSRNRRGPHDSSSEDEYNDTGIVIERARRRPGSLVLSPSSSSSFSADAESSDASSPSTDDELGEITDLELLGGASKVRAIRFGKYEIETWYTAPYPEEYNRRSLLYICEFCLKYMPTEYVNWRHEIKCPMRHPPGDEIYRAGKVSIFEVDGRKNPMYCQNLCLLAKLFLGSKTLYYDVEPFLFYILTETDERGCHFVGYFSKEKQNTSSYNVSCILTLPIHQRKGYGNFLISFSYLLTRTEGKTGTPEKPLSDLGLLSYRNYWKYTLCYVLRDLFLRPGVSEEEINKISIMELSRRTGMTADDVVCGLEALNGLVRDPETGIYAIRADRTLIESQIAHWEAKGYINLEPDKLIWTSMVVGKSGGVNSLFFAVAGVQPAVSSAAAAEQALRVESVSAEQLIHRTTFTQPAKSRSNIQSSARDAAEADSVASNRSDQAPVEMPEIPIDRYEIVSPQSLARVPRWRLWSLEHRLSRERESRLVDGSHQVDQSTYTSVEEDGEGGMSALTPNTGPHVYSPRRRGRPHLTSVTLPGPTRSTRHSGHQIFEGELPQRQYRRYGGGIMMQEELERDEVRPSLASGKSEQATPPEPMRTSRRRREVSPLRDSRLFGRRSLRERH</sequence>
<reference evidence="2" key="1">
    <citation type="journal article" date="2024" name="Front. Bioeng. Biotechnol.">
        <title>Genome-scale model development and genomic sequencing of the oleaginous clade Lipomyces.</title>
        <authorList>
            <person name="Czajka J.J."/>
            <person name="Han Y."/>
            <person name="Kim J."/>
            <person name="Mondo S.J."/>
            <person name="Hofstad B.A."/>
            <person name="Robles A."/>
            <person name="Haridas S."/>
            <person name="Riley R."/>
            <person name="LaButti K."/>
            <person name="Pangilinan J."/>
            <person name="Andreopoulos W."/>
            <person name="Lipzen A."/>
            <person name="Yan J."/>
            <person name="Wang M."/>
            <person name="Ng V."/>
            <person name="Grigoriev I.V."/>
            <person name="Spatafora J.W."/>
            <person name="Magnuson J.K."/>
            <person name="Baker S.E."/>
            <person name="Pomraning K.R."/>
        </authorList>
    </citation>
    <scope>NUCLEOTIDE SEQUENCE [LARGE SCALE GENOMIC DNA]</scope>
    <source>
        <strain evidence="2">CBS 7786</strain>
    </source>
</reference>
<protein>
    <submittedName>
        <fullName evidence="1">Uncharacterized protein</fullName>
    </submittedName>
</protein>
<evidence type="ECO:0000313" key="1">
    <source>
        <dbReference type="EMBL" id="KAK9236808.1"/>
    </source>
</evidence>
<organism evidence="1 2">
    <name type="scientific">Lipomyces kononenkoae</name>
    <name type="common">Yeast</name>
    <dbReference type="NCBI Taxonomy" id="34357"/>
    <lineage>
        <taxon>Eukaryota</taxon>
        <taxon>Fungi</taxon>
        <taxon>Dikarya</taxon>
        <taxon>Ascomycota</taxon>
        <taxon>Saccharomycotina</taxon>
        <taxon>Lipomycetes</taxon>
        <taxon>Lipomycetales</taxon>
        <taxon>Lipomycetaceae</taxon>
        <taxon>Lipomyces</taxon>
    </lineage>
</organism>
<comment type="caution">
    <text evidence="1">The sequence shown here is derived from an EMBL/GenBank/DDBJ whole genome shotgun (WGS) entry which is preliminary data.</text>
</comment>
<name>A0ACC3SYX4_LIPKO</name>
<accession>A0ACC3SYX4</accession>